<dbReference type="Proteomes" id="UP000547444">
    <property type="component" value="Unassembled WGS sequence"/>
</dbReference>
<proteinExistence type="predicted"/>
<name>A0A1G4V2L8_9MYCO</name>
<dbReference type="EMBL" id="FMUB01000001">
    <property type="protein sequence ID" value="SCX00161.1"/>
    <property type="molecule type" value="Genomic_DNA"/>
</dbReference>
<evidence type="ECO:0000313" key="4">
    <source>
        <dbReference type="EMBL" id="QNJ91878.1"/>
    </source>
</evidence>
<accession>A0A1G4V2L8</accession>
<feature type="domain" description="Haemophore haem-binding" evidence="2">
    <location>
        <begin position="41"/>
        <end position="116"/>
    </location>
</feature>
<reference evidence="4 7" key="4">
    <citation type="submission" date="2020-07" db="EMBL/GenBank/DDBJ databases">
        <title>Draft genome sequence of four isobutane-metabolizing strains capable of cometabolically degrading diverse ether contaminants.</title>
        <authorList>
            <person name="Chen W."/>
            <person name="Faulkner N."/>
            <person name="Smith C."/>
            <person name="Hyman M."/>
        </authorList>
    </citation>
    <scope>NUCLEOTIDE SEQUENCE [LARGE SCALE GENOMIC DNA]</scope>
    <source>
        <strain evidence="4 7">2A</strain>
    </source>
</reference>
<protein>
    <submittedName>
        <fullName evidence="4">Heme-binding protein</fullName>
    </submittedName>
    <submittedName>
        <fullName evidence="3 5">Hemophore-related protein</fullName>
    </submittedName>
</protein>
<gene>
    <name evidence="3" type="ORF">FHU31_003703</name>
    <name evidence="4" type="ORF">HZU40_27465</name>
    <name evidence="5" type="ORF">SAMN02799620_00048</name>
</gene>
<evidence type="ECO:0000313" key="5">
    <source>
        <dbReference type="EMBL" id="SCX00161.1"/>
    </source>
</evidence>
<dbReference type="Proteomes" id="UP000199707">
    <property type="component" value="Unassembled WGS sequence"/>
</dbReference>
<sequence length="122" mass="12596">MHVRPTRLAIGAGTLAASALFGLFGAIPAALADQDPAANPPNCSAGDLEQVRAGVSAATSVYLFTHPDVNAFFSSLKGLTREQASPKVKAYLAANPQTHDELTAIRQPLTDLKNRCAAAPGA</sequence>
<reference evidence="3 8" key="3">
    <citation type="submission" date="2020-03" db="EMBL/GenBank/DDBJ databases">
        <title>Sequencing the genomes of 1000 actinobacteria strains.</title>
        <authorList>
            <person name="Klenk H.-P."/>
        </authorList>
    </citation>
    <scope>NUCLEOTIDE SEQUENCE [LARGE SCALE GENOMIC DNA]</scope>
    <source>
        <strain evidence="3 8">DSM 44556</strain>
    </source>
</reference>
<keyword evidence="8" id="KW-1185">Reference proteome</keyword>
<reference evidence="6" key="2">
    <citation type="submission" date="2016-10" db="EMBL/GenBank/DDBJ databases">
        <authorList>
            <person name="Varghese N."/>
            <person name="Submissions S."/>
        </authorList>
    </citation>
    <scope>NUCLEOTIDE SEQUENCE [LARGE SCALE GENOMIC DNA]</scope>
    <source>
        <strain evidence="6">UNC267MFSha1.1M11</strain>
    </source>
</reference>
<dbReference type="InterPro" id="IPR032407">
    <property type="entry name" value="MHB"/>
</dbReference>
<feature type="signal peptide" evidence="1">
    <location>
        <begin position="1"/>
        <end position="32"/>
    </location>
</feature>
<evidence type="ECO:0000313" key="3">
    <source>
        <dbReference type="EMBL" id="NIH96713.1"/>
    </source>
</evidence>
<reference evidence="5" key="1">
    <citation type="submission" date="2016-10" db="EMBL/GenBank/DDBJ databases">
        <authorList>
            <person name="de Groot N.N."/>
        </authorList>
    </citation>
    <scope>NUCLEOTIDE SEQUENCE [LARGE SCALE GENOMIC DNA]</scope>
    <source>
        <strain evidence="5">UNC267MFSha1.1M11</strain>
    </source>
</reference>
<dbReference type="STRING" id="1502745.SAMN02799620_00048"/>
<dbReference type="InterPro" id="IPR038378">
    <property type="entry name" value="MHB_sf"/>
</dbReference>
<evidence type="ECO:0000313" key="8">
    <source>
        <dbReference type="Proteomes" id="UP000547444"/>
    </source>
</evidence>
<dbReference type="EMBL" id="CP059894">
    <property type="protein sequence ID" value="QNJ91878.1"/>
    <property type="molecule type" value="Genomic_DNA"/>
</dbReference>
<dbReference type="Proteomes" id="UP000515498">
    <property type="component" value="Chromosome"/>
</dbReference>
<dbReference type="KEGG" id="mflu:HZU40_27465"/>
<dbReference type="NCBIfam" id="TIGR04529">
    <property type="entry name" value="MTB_hemophore"/>
    <property type="match status" value="1"/>
</dbReference>
<evidence type="ECO:0000313" key="7">
    <source>
        <dbReference type="Proteomes" id="UP000515498"/>
    </source>
</evidence>
<dbReference type="GO" id="GO:0020037">
    <property type="term" value="F:heme binding"/>
    <property type="evidence" value="ECO:0007669"/>
    <property type="project" value="InterPro"/>
</dbReference>
<feature type="chain" id="PRO_5044557437" evidence="1">
    <location>
        <begin position="33"/>
        <end position="122"/>
    </location>
</feature>
<dbReference type="Gene3D" id="1.20.20.20">
    <property type="entry name" value="Haemophore, haem-binding domain"/>
    <property type="match status" value="1"/>
</dbReference>
<dbReference type="Pfam" id="PF16525">
    <property type="entry name" value="MHB"/>
    <property type="match status" value="1"/>
</dbReference>
<keyword evidence="1" id="KW-0732">Signal</keyword>
<dbReference type="EMBL" id="JAANOW010000002">
    <property type="protein sequence ID" value="NIH96713.1"/>
    <property type="molecule type" value="Genomic_DNA"/>
</dbReference>
<dbReference type="AlphaFoldDB" id="A0A1G4V2L8"/>
<dbReference type="RefSeq" id="WP_090352907.1">
    <property type="nucleotide sequence ID" value="NZ_CP059894.1"/>
</dbReference>
<evidence type="ECO:0000313" key="6">
    <source>
        <dbReference type="Proteomes" id="UP000199707"/>
    </source>
</evidence>
<evidence type="ECO:0000256" key="1">
    <source>
        <dbReference type="SAM" id="SignalP"/>
    </source>
</evidence>
<evidence type="ECO:0000259" key="2">
    <source>
        <dbReference type="Pfam" id="PF16525"/>
    </source>
</evidence>
<organism evidence="5 6">
    <name type="scientific">Mycolicibacterium fluoranthenivorans</name>
    <dbReference type="NCBI Taxonomy" id="258505"/>
    <lineage>
        <taxon>Bacteria</taxon>
        <taxon>Bacillati</taxon>
        <taxon>Actinomycetota</taxon>
        <taxon>Actinomycetes</taxon>
        <taxon>Mycobacteriales</taxon>
        <taxon>Mycobacteriaceae</taxon>
        <taxon>Mycolicibacterium</taxon>
    </lineage>
</organism>